<dbReference type="InterPro" id="IPR036869">
    <property type="entry name" value="J_dom_sf"/>
</dbReference>
<reference evidence="11" key="1">
    <citation type="submission" date="2020-10" db="EMBL/GenBank/DDBJ databases">
        <authorList>
            <person name="Gilroy R."/>
        </authorList>
    </citation>
    <scope>NUCLEOTIDE SEQUENCE</scope>
    <source>
        <strain evidence="11">1383</strain>
    </source>
</reference>
<dbReference type="Proteomes" id="UP000824161">
    <property type="component" value="Unassembled WGS sequence"/>
</dbReference>
<dbReference type="EMBL" id="DVLY01000143">
    <property type="protein sequence ID" value="HIT98324.1"/>
    <property type="molecule type" value="Genomic_DNA"/>
</dbReference>
<dbReference type="PANTHER" id="PTHR43096:SF48">
    <property type="entry name" value="CHAPERONE PROTEIN DNAJ"/>
    <property type="match status" value="1"/>
</dbReference>
<keyword evidence="8 9" id="KW-0143">Chaperone</keyword>
<feature type="binding site" evidence="9">
    <location>
        <position position="195"/>
    </location>
    <ligand>
        <name>Zn(2+)</name>
        <dbReference type="ChEBI" id="CHEBI:29105"/>
        <label>2</label>
    </ligand>
</feature>
<comment type="cofactor">
    <cofactor evidence="9">
        <name>Zn(2+)</name>
        <dbReference type="ChEBI" id="CHEBI:29105"/>
    </cofactor>
    <text evidence="9">Binds 2 Zn(2+) ions per monomer.</text>
</comment>
<dbReference type="SUPFAM" id="SSF57938">
    <property type="entry name" value="DnaJ/Hsp40 cysteine-rich domain"/>
    <property type="match status" value="1"/>
</dbReference>
<dbReference type="InterPro" id="IPR002939">
    <property type="entry name" value="DnaJ_C"/>
</dbReference>
<gene>
    <name evidence="9 11" type="primary">dnaJ</name>
    <name evidence="11" type="ORF">IAC44_05735</name>
</gene>
<dbReference type="FunFam" id="2.60.260.20:FF:000005">
    <property type="entry name" value="Chaperone protein dnaJ 1, mitochondrial"/>
    <property type="match status" value="1"/>
</dbReference>
<evidence type="ECO:0000256" key="7">
    <source>
        <dbReference type="ARBA" id="ARBA00023016"/>
    </source>
</evidence>
<evidence type="ECO:0000313" key="12">
    <source>
        <dbReference type="Proteomes" id="UP000824161"/>
    </source>
</evidence>
<evidence type="ECO:0000256" key="5">
    <source>
        <dbReference type="ARBA" id="ARBA00022771"/>
    </source>
</evidence>
<dbReference type="PANTHER" id="PTHR43096">
    <property type="entry name" value="DNAJ HOMOLOG 1, MITOCHONDRIAL-RELATED"/>
    <property type="match status" value="1"/>
</dbReference>
<evidence type="ECO:0000256" key="4">
    <source>
        <dbReference type="ARBA" id="ARBA00022737"/>
    </source>
</evidence>
<keyword evidence="5" id="KW-0863">Zinc-finger</keyword>
<dbReference type="InterPro" id="IPR018253">
    <property type="entry name" value="DnaJ_domain_CS"/>
</dbReference>
<dbReference type="InterPro" id="IPR001305">
    <property type="entry name" value="HSP_DnaJ_Cys-rich_dom"/>
</dbReference>
<dbReference type="PRINTS" id="PR00625">
    <property type="entry name" value="JDOMAIN"/>
</dbReference>
<evidence type="ECO:0000256" key="3">
    <source>
        <dbReference type="ARBA" id="ARBA00022723"/>
    </source>
</evidence>
<comment type="caution">
    <text evidence="11">The sequence shown here is derived from an EMBL/GenBank/DDBJ whole genome shotgun (WGS) entry which is preliminary data.</text>
</comment>
<comment type="function">
    <text evidence="9">Participates actively in the response to hyperosmotic and heat shock by preventing the aggregation of stress-denatured proteins and by disaggregating proteins, also in an autonomous, DnaK-independent fashion. Unfolded proteins bind initially to DnaJ; upon interaction with the DnaJ-bound protein, DnaK hydrolyzes its bound ATP, resulting in the formation of a stable complex. GrpE releases ADP from DnaK; ATP binding to DnaK triggers the release of the substrate protein, thus completing the reaction cycle. Several rounds of ATP-dependent interactions between DnaJ, DnaK and GrpE are required for fully efficient folding. Also involved, together with DnaK and GrpE, in the DNA replication of plasmids through activation of initiation proteins.</text>
</comment>
<evidence type="ECO:0000256" key="9">
    <source>
        <dbReference type="HAMAP-Rule" id="MF_01152"/>
    </source>
</evidence>
<dbReference type="GO" id="GO:0005524">
    <property type="term" value="F:ATP binding"/>
    <property type="evidence" value="ECO:0007669"/>
    <property type="project" value="InterPro"/>
</dbReference>
<dbReference type="AlphaFoldDB" id="A0A9D1HAM3"/>
<comment type="subunit">
    <text evidence="9">Homodimer.</text>
</comment>
<keyword evidence="6 9" id="KW-0862">Zinc</keyword>
<dbReference type="CDD" id="cd10747">
    <property type="entry name" value="DnaJ_C"/>
    <property type="match status" value="1"/>
</dbReference>
<dbReference type="GO" id="GO:0031072">
    <property type="term" value="F:heat shock protein binding"/>
    <property type="evidence" value="ECO:0007669"/>
    <property type="project" value="InterPro"/>
</dbReference>
<feature type="binding site" evidence="9">
    <location>
        <position position="166"/>
    </location>
    <ligand>
        <name>Zn(2+)</name>
        <dbReference type="ChEBI" id="CHEBI:29105"/>
        <label>2</label>
    </ligand>
</feature>
<dbReference type="Pfam" id="PF01556">
    <property type="entry name" value="DnaJ_C"/>
    <property type="match status" value="1"/>
</dbReference>
<dbReference type="Gene3D" id="2.10.230.10">
    <property type="entry name" value="Heat shock protein DnaJ, cysteine-rich domain"/>
    <property type="match status" value="1"/>
</dbReference>
<keyword evidence="1 9" id="KW-0963">Cytoplasm</keyword>
<dbReference type="GO" id="GO:0006260">
    <property type="term" value="P:DNA replication"/>
    <property type="evidence" value="ECO:0007669"/>
    <property type="project" value="UniProtKB-KW"/>
</dbReference>
<dbReference type="InterPro" id="IPR008971">
    <property type="entry name" value="HSP40/DnaJ_pept-bd"/>
</dbReference>
<comment type="subcellular location">
    <subcellularLocation>
        <location evidence="9">Cytoplasm</location>
    </subcellularLocation>
</comment>
<dbReference type="GO" id="GO:0051082">
    <property type="term" value="F:unfolded protein binding"/>
    <property type="evidence" value="ECO:0007669"/>
    <property type="project" value="UniProtKB-UniRule"/>
</dbReference>
<evidence type="ECO:0000256" key="8">
    <source>
        <dbReference type="ARBA" id="ARBA00023186"/>
    </source>
</evidence>
<feature type="domain" description="J" evidence="10">
    <location>
        <begin position="4"/>
        <end position="69"/>
    </location>
</feature>
<dbReference type="Gene3D" id="2.60.260.20">
    <property type="entry name" value="Urease metallochaperone UreE, N-terminal domain"/>
    <property type="match status" value="2"/>
</dbReference>
<dbReference type="FunFam" id="1.10.287.110:FF:000034">
    <property type="entry name" value="Chaperone protein DnaJ"/>
    <property type="match status" value="1"/>
</dbReference>
<dbReference type="CDD" id="cd06257">
    <property type="entry name" value="DnaJ"/>
    <property type="match status" value="1"/>
</dbReference>
<organism evidence="11 12">
    <name type="scientific">Candidatus Merdimorpha stercoravium</name>
    <dbReference type="NCBI Taxonomy" id="2840863"/>
    <lineage>
        <taxon>Bacteria</taxon>
        <taxon>Pseudomonadati</taxon>
        <taxon>Bacteroidota</taxon>
        <taxon>Flavobacteriia</taxon>
        <taxon>Flavobacteriales</taxon>
        <taxon>Candidatus Merdimorpha</taxon>
    </lineage>
</organism>
<dbReference type="GO" id="GO:0008270">
    <property type="term" value="F:zinc ion binding"/>
    <property type="evidence" value="ECO:0007669"/>
    <property type="project" value="UniProtKB-UniRule"/>
</dbReference>
<accession>A0A9D1HAM3</accession>
<evidence type="ECO:0000313" key="11">
    <source>
        <dbReference type="EMBL" id="HIT98324.1"/>
    </source>
</evidence>
<dbReference type="PROSITE" id="PS50076">
    <property type="entry name" value="DNAJ_2"/>
    <property type="match status" value="1"/>
</dbReference>
<proteinExistence type="inferred from homology"/>
<dbReference type="PROSITE" id="PS00636">
    <property type="entry name" value="DNAJ_1"/>
    <property type="match status" value="1"/>
</dbReference>
<comment type="similarity">
    <text evidence="9">Belongs to the DnaJ family.</text>
</comment>
<feature type="binding site" evidence="9">
    <location>
        <position position="169"/>
    </location>
    <ligand>
        <name>Zn(2+)</name>
        <dbReference type="ChEBI" id="CHEBI:29105"/>
        <label>2</label>
    </ligand>
</feature>
<sequence>MKRDYYEVLGVSKDASADDLKKAYRKLALKYHPDKNPGDKQAEEKFKEAAEAYDVLSNPDKRARYDQFGHAGMGAGAADGTGGFGGFNYQQMDINDIFSQFGDIFGDMGFGGRGRSRRSRGGAVMVRGSDLRIRVRVTLSEIAQGVEKTIRIDRKVASKDTTYKTCTACGGTGQTVHVQNTPFGAMQSVTECRTCGGTGKVVDKCGAGADAQGLVSQSETLSVKIPAGVSDGTQLRVAGKGNAGPMGGPAGDLLVLIEEMPDDTYVRDGNNLLYELYISYPEAVLGGKKEIPTVEGGKVRISLEKGTQGGKILRLKGKGLPDLQQGGRGDMLVYVNVWTPQHLTKEQERFFQQAATQAQFAPQPTGTDRKSFRDRLREMFR</sequence>
<dbReference type="SUPFAM" id="SSF46565">
    <property type="entry name" value="Chaperone J-domain"/>
    <property type="match status" value="1"/>
</dbReference>
<comment type="caution">
    <text evidence="9">Lacks conserved residue(s) required for the propagation of feature annotation.</text>
</comment>
<dbReference type="CDD" id="cd10719">
    <property type="entry name" value="DnaJ_zf"/>
    <property type="match status" value="1"/>
</dbReference>
<dbReference type="InterPro" id="IPR001623">
    <property type="entry name" value="DnaJ_domain"/>
</dbReference>
<dbReference type="NCBIfam" id="NF008035">
    <property type="entry name" value="PRK10767.1"/>
    <property type="match status" value="1"/>
</dbReference>
<dbReference type="Pfam" id="PF00684">
    <property type="entry name" value="DnaJ_CXXCXGXG"/>
    <property type="match status" value="1"/>
</dbReference>
<dbReference type="SUPFAM" id="SSF49493">
    <property type="entry name" value="HSP40/DnaJ peptide-binding domain"/>
    <property type="match status" value="2"/>
</dbReference>
<keyword evidence="3 9" id="KW-0479">Metal-binding</keyword>
<evidence type="ECO:0000256" key="6">
    <source>
        <dbReference type="ARBA" id="ARBA00022833"/>
    </source>
</evidence>
<evidence type="ECO:0000259" key="10">
    <source>
        <dbReference type="PROSITE" id="PS50076"/>
    </source>
</evidence>
<reference evidence="11" key="2">
    <citation type="journal article" date="2021" name="PeerJ">
        <title>Extensive microbial diversity within the chicken gut microbiome revealed by metagenomics and culture.</title>
        <authorList>
            <person name="Gilroy R."/>
            <person name="Ravi A."/>
            <person name="Getino M."/>
            <person name="Pursley I."/>
            <person name="Horton D.L."/>
            <person name="Alikhan N.F."/>
            <person name="Baker D."/>
            <person name="Gharbi K."/>
            <person name="Hall N."/>
            <person name="Watson M."/>
            <person name="Adriaenssens E.M."/>
            <person name="Foster-Nyarko E."/>
            <person name="Jarju S."/>
            <person name="Secka A."/>
            <person name="Antonio M."/>
            <person name="Oren A."/>
            <person name="Chaudhuri R.R."/>
            <person name="La Ragione R."/>
            <person name="Hildebrand F."/>
            <person name="Pallen M.J."/>
        </authorList>
    </citation>
    <scope>NUCLEOTIDE SEQUENCE</scope>
    <source>
        <strain evidence="11">1383</strain>
    </source>
</reference>
<dbReference type="Pfam" id="PF00226">
    <property type="entry name" value="DnaJ"/>
    <property type="match status" value="1"/>
</dbReference>
<dbReference type="GO" id="GO:0005737">
    <property type="term" value="C:cytoplasm"/>
    <property type="evidence" value="ECO:0007669"/>
    <property type="project" value="UniProtKB-SubCell"/>
</dbReference>
<comment type="domain">
    <text evidence="9">The J domain is necessary and sufficient to stimulate DnaK ATPase activity. Zinc center 1 plays an important role in the autonomous, DnaK-independent chaperone activity of DnaJ. Zinc center 2 is essential for interaction with DnaK and for DnaJ activity.</text>
</comment>
<protein>
    <recommendedName>
        <fullName evidence="9">Chaperone protein DnaJ</fullName>
    </recommendedName>
</protein>
<evidence type="ECO:0000256" key="1">
    <source>
        <dbReference type="ARBA" id="ARBA00022490"/>
    </source>
</evidence>
<dbReference type="GO" id="GO:0009408">
    <property type="term" value="P:response to heat"/>
    <property type="evidence" value="ECO:0007669"/>
    <property type="project" value="InterPro"/>
</dbReference>
<dbReference type="Gene3D" id="1.10.287.110">
    <property type="entry name" value="DnaJ domain"/>
    <property type="match status" value="1"/>
</dbReference>
<feature type="binding site" evidence="9">
    <location>
        <position position="192"/>
    </location>
    <ligand>
        <name>Zn(2+)</name>
        <dbReference type="ChEBI" id="CHEBI:29105"/>
        <label>2</label>
    </ligand>
</feature>
<keyword evidence="2 9" id="KW-0235">DNA replication</keyword>
<dbReference type="SMART" id="SM00271">
    <property type="entry name" value="DnaJ"/>
    <property type="match status" value="1"/>
</dbReference>
<evidence type="ECO:0000256" key="2">
    <source>
        <dbReference type="ARBA" id="ARBA00022705"/>
    </source>
</evidence>
<dbReference type="HAMAP" id="MF_01152">
    <property type="entry name" value="DnaJ"/>
    <property type="match status" value="1"/>
</dbReference>
<dbReference type="GO" id="GO:0042026">
    <property type="term" value="P:protein refolding"/>
    <property type="evidence" value="ECO:0007669"/>
    <property type="project" value="TreeGrafter"/>
</dbReference>
<keyword evidence="7 9" id="KW-0346">Stress response</keyword>
<dbReference type="InterPro" id="IPR036410">
    <property type="entry name" value="HSP_DnaJ_Cys-rich_dom_sf"/>
</dbReference>
<dbReference type="InterPro" id="IPR012724">
    <property type="entry name" value="DnaJ"/>
</dbReference>
<keyword evidence="4 9" id="KW-0677">Repeat</keyword>
<name>A0A9D1HAM3_9FLAO</name>